<protein>
    <submittedName>
        <fullName evidence="1">Uncharacterized protein</fullName>
    </submittedName>
</protein>
<name>A0A9D4HYV1_DREPO</name>
<evidence type="ECO:0000313" key="2">
    <source>
        <dbReference type="Proteomes" id="UP000828390"/>
    </source>
</evidence>
<organism evidence="1 2">
    <name type="scientific">Dreissena polymorpha</name>
    <name type="common">Zebra mussel</name>
    <name type="synonym">Mytilus polymorpha</name>
    <dbReference type="NCBI Taxonomy" id="45954"/>
    <lineage>
        <taxon>Eukaryota</taxon>
        <taxon>Metazoa</taxon>
        <taxon>Spiralia</taxon>
        <taxon>Lophotrochozoa</taxon>
        <taxon>Mollusca</taxon>
        <taxon>Bivalvia</taxon>
        <taxon>Autobranchia</taxon>
        <taxon>Heteroconchia</taxon>
        <taxon>Euheterodonta</taxon>
        <taxon>Imparidentia</taxon>
        <taxon>Neoheterodontei</taxon>
        <taxon>Myida</taxon>
        <taxon>Dreissenoidea</taxon>
        <taxon>Dreissenidae</taxon>
        <taxon>Dreissena</taxon>
    </lineage>
</organism>
<accession>A0A9D4HYV1</accession>
<comment type="caution">
    <text evidence="1">The sequence shown here is derived from an EMBL/GenBank/DDBJ whole genome shotgun (WGS) entry which is preliminary data.</text>
</comment>
<reference evidence="1" key="1">
    <citation type="journal article" date="2019" name="bioRxiv">
        <title>The Genome of the Zebra Mussel, Dreissena polymorpha: A Resource for Invasive Species Research.</title>
        <authorList>
            <person name="McCartney M.A."/>
            <person name="Auch B."/>
            <person name="Kono T."/>
            <person name="Mallez S."/>
            <person name="Zhang Y."/>
            <person name="Obille A."/>
            <person name="Becker A."/>
            <person name="Abrahante J.E."/>
            <person name="Garbe J."/>
            <person name="Badalamenti J.P."/>
            <person name="Herman A."/>
            <person name="Mangelson H."/>
            <person name="Liachko I."/>
            <person name="Sullivan S."/>
            <person name="Sone E.D."/>
            <person name="Koren S."/>
            <person name="Silverstein K.A.T."/>
            <person name="Beckman K.B."/>
            <person name="Gohl D.M."/>
        </authorList>
    </citation>
    <scope>NUCLEOTIDE SEQUENCE</scope>
    <source>
        <strain evidence="1">Duluth1</strain>
        <tissue evidence="1">Whole animal</tissue>
    </source>
</reference>
<dbReference type="EMBL" id="JAIWYP010000011">
    <property type="protein sequence ID" value="KAH3737964.1"/>
    <property type="molecule type" value="Genomic_DNA"/>
</dbReference>
<reference evidence="1" key="2">
    <citation type="submission" date="2020-11" db="EMBL/GenBank/DDBJ databases">
        <authorList>
            <person name="McCartney M.A."/>
            <person name="Auch B."/>
            <person name="Kono T."/>
            <person name="Mallez S."/>
            <person name="Becker A."/>
            <person name="Gohl D.M."/>
            <person name="Silverstein K.A.T."/>
            <person name="Koren S."/>
            <person name="Bechman K.B."/>
            <person name="Herman A."/>
            <person name="Abrahante J.E."/>
            <person name="Garbe J."/>
        </authorList>
    </citation>
    <scope>NUCLEOTIDE SEQUENCE</scope>
    <source>
        <strain evidence="1">Duluth1</strain>
        <tissue evidence="1">Whole animal</tissue>
    </source>
</reference>
<keyword evidence="2" id="KW-1185">Reference proteome</keyword>
<sequence length="71" mass="8128">MTYELSTRYSLEDGVQNARSLMTSVLLVYCWKKAAHYETPVRESFETGTQIEAAAQNLCVITGTRRRHHAH</sequence>
<gene>
    <name evidence="1" type="ORF">DPMN_044563</name>
</gene>
<dbReference type="AlphaFoldDB" id="A0A9D4HYV1"/>
<dbReference type="Proteomes" id="UP000828390">
    <property type="component" value="Unassembled WGS sequence"/>
</dbReference>
<evidence type="ECO:0000313" key="1">
    <source>
        <dbReference type="EMBL" id="KAH3737964.1"/>
    </source>
</evidence>
<proteinExistence type="predicted"/>